<feature type="signal peptide" evidence="1">
    <location>
        <begin position="1"/>
        <end position="20"/>
    </location>
</feature>
<dbReference type="Gene3D" id="2.120.10.30">
    <property type="entry name" value="TolB, C-terminal domain"/>
    <property type="match status" value="1"/>
</dbReference>
<dbReference type="EMBL" id="KF264562">
    <property type="protein sequence ID" value="AGS49914.1"/>
    <property type="molecule type" value="Genomic_DNA"/>
</dbReference>
<organism evidence="2">
    <name type="scientific">uncultured bacterium esnapd22</name>
    <dbReference type="NCBI Taxonomy" id="1366604"/>
    <lineage>
        <taxon>Bacteria</taxon>
        <taxon>environmental samples</taxon>
    </lineage>
</organism>
<proteinExistence type="predicted"/>
<dbReference type="SUPFAM" id="SSF101898">
    <property type="entry name" value="NHL repeat"/>
    <property type="match status" value="1"/>
</dbReference>
<reference evidence="2" key="1">
    <citation type="journal article" date="2013" name="Proc. Natl. Acad. Sci. U.S.A.">
        <title>Mapping gene clusters within arrayed metagenomic libraries to expand the structural diversity of biomedically relevant natural products.</title>
        <authorList>
            <person name="Owen J.G."/>
            <person name="Reddy B.V."/>
            <person name="Ternei M.A."/>
            <person name="Charlop-Powers Z."/>
            <person name="Calle P.Y."/>
            <person name="Kim J.H."/>
            <person name="Brady S.F."/>
        </authorList>
    </citation>
    <scope>NUCLEOTIDE SEQUENCE</scope>
</reference>
<evidence type="ECO:0000256" key="1">
    <source>
        <dbReference type="SAM" id="SignalP"/>
    </source>
</evidence>
<name>S5UBX1_9BACT</name>
<accession>S5UBX1</accession>
<protein>
    <submittedName>
        <fullName evidence="2">Uncharacterized protein</fullName>
    </submittedName>
</protein>
<evidence type="ECO:0000313" key="2">
    <source>
        <dbReference type="EMBL" id="AGS49914.1"/>
    </source>
</evidence>
<dbReference type="AlphaFoldDB" id="S5UBX1"/>
<feature type="chain" id="PRO_5004540960" evidence="1">
    <location>
        <begin position="21"/>
        <end position="399"/>
    </location>
</feature>
<dbReference type="PROSITE" id="PS51257">
    <property type="entry name" value="PROKAR_LIPOPROTEIN"/>
    <property type="match status" value="1"/>
</dbReference>
<sequence>MPIQTRGSLLLLLSLAGCGAAEGGAGFAARDSAGIAIATTLPSARLPAWTLDPQPALSIGAVDGAPETLLDDVQAALLRPDGGVVLANGGTGELRWYDSAGGHLRTAGREGSGPGEFLLLTALARGAEGRVHAWDATHLRVTTFTDDERLDGTRTVTADSLGGFVRLAGMLADRSPVLLDGSSPLFRVSERTRRDPMRIWIGEPAGTLRHWMTVPGPETYTWRIPGGSIRSPAPFGRGTQVAVGRDRLWVGDSDRYEIRAYTPGGRLERIVRRQDPPREVTPAETGAYRRMWRERTASNPQASGMADRAAAELPFPRTHPAFTALQLDADGNLWVCERDGDDGSAWTVYDAEGRPLGQIALPPRVQPLDVAGDRLAARWKDESDVEFVHVYRFTRAAPD</sequence>
<keyword evidence="1" id="KW-0732">Signal</keyword>
<dbReference type="InterPro" id="IPR011042">
    <property type="entry name" value="6-blade_b-propeller_TolB-like"/>
</dbReference>